<dbReference type="GO" id="GO:0000706">
    <property type="term" value="P:meiotic DNA double-strand break processing"/>
    <property type="evidence" value="ECO:0007669"/>
    <property type="project" value="TreeGrafter"/>
</dbReference>
<dbReference type="GO" id="GO:0003918">
    <property type="term" value="F:DNA topoisomerase type II (double strand cut, ATP-hydrolyzing) activity"/>
    <property type="evidence" value="ECO:0007669"/>
    <property type="project" value="UniProtKB-UniRule"/>
</dbReference>
<comment type="cofactor">
    <cofactor evidence="2">
        <name>Mg(2+)</name>
        <dbReference type="ChEBI" id="CHEBI:18420"/>
    </cofactor>
</comment>
<evidence type="ECO:0000313" key="13">
    <source>
        <dbReference type="EMBL" id="KIW07325.1"/>
    </source>
</evidence>
<reference evidence="13 14" key="1">
    <citation type="submission" date="2015-01" db="EMBL/GenBank/DDBJ databases">
        <title>The Genome Sequence of Ochroconis gallopava CBS43764.</title>
        <authorList>
            <consortium name="The Broad Institute Genomics Platform"/>
            <person name="Cuomo C."/>
            <person name="de Hoog S."/>
            <person name="Gorbushina A."/>
            <person name="Stielow B."/>
            <person name="Teixiera M."/>
            <person name="Abouelleil A."/>
            <person name="Chapman S.B."/>
            <person name="Priest M."/>
            <person name="Young S.K."/>
            <person name="Wortman J."/>
            <person name="Nusbaum C."/>
            <person name="Birren B."/>
        </authorList>
    </citation>
    <scope>NUCLEOTIDE SEQUENCE [LARGE SCALE GENOMIC DNA]</scope>
    <source>
        <strain evidence="13 14">CBS 43764</strain>
    </source>
</reference>
<feature type="domain" description="Spo11/DNA topoisomerase VI subunit A N-terminal" evidence="11">
    <location>
        <begin position="153"/>
        <end position="214"/>
    </location>
</feature>
<keyword evidence="6" id="KW-0460">Magnesium</keyword>
<dbReference type="EC" id="5.6.2.2" evidence="4"/>
<evidence type="ECO:0000256" key="1">
    <source>
        <dbReference type="ARBA" id="ARBA00000185"/>
    </source>
</evidence>
<dbReference type="GO" id="GO:0042138">
    <property type="term" value="P:meiotic DNA double-strand break formation"/>
    <property type="evidence" value="ECO:0007669"/>
    <property type="project" value="TreeGrafter"/>
</dbReference>
<dbReference type="HOGENOM" id="CLU_037229_0_0_1"/>
<dbReference type="InterPro" id="IPR013049">
    <property type="entry name" value="Spo11/TopoVI_A_N"/>
</dbReference>
<keyword evidence="5" id="KW-0479">Metal-binding</keyword>
<keyword evidence="14" id="KW-1185">Reference proteome</keyword>
<keyword evidence="8 10" id="KW-0238">DNA-binding</keyword>
<evidence type="ECO:0000256" key="4">
    <source>
        <dbReference type="ARBA" id="ARBA00012895"/>
    </source>
</evidence>
<dbReference type="SUPFAM" id="SSF56726">
    <property type="entry name" value="DNA topoisomerase IV, alpha subunit"/>
    <property type="match status" value="1"/>
</dbReference>
<dbReference type="Gene3D" id="3.40.1360.10">
    <property type="match status" value="1"/>
</dbReference>
<evidence type="ECO:0000313" key="14">
    <source>
        <dbReference type="Proteomes" id="UP000053259"/>
    </source>
</evidence>
<accession>A0A0D2ALC7</accession>
<dbReference type="GeneID" id="27310148"/>
<dbReference type="InterPro" id="IPR034136">
    <property type="entry name" value="TOPRIM_Topo6A/Spo11"/>
</dbReference>
<dbReference type="FunCoup" id="A0A0D2ALC7">
    <property type="interactions" value="788"/>
</dbReference>
<sequence>MASLNHEMIYDENARPKCMSPFKIEAHDYLSQCSNTINSAEEFRSRDILCLNRSTREKTDRTDVISLHIANSVSPIQPSVNDKVPTAAIPSGKRDRLWVIARIEDIFEQQLAAIVANKNHLEIDVSMRPRSESDNAPASRRFRFPGRSEKDAWRYTVIIRILELLHDALVTDTIITKRDIYYRDPTLFSKQAVVDRFIDDLAYTFGVSRLLLNVTATAKGLVAGNFSIHRSNRAVANGKFEREGMLISTLKEDDLIVVDFARWVLVVEKEATFRSLVSSPFWARLSSHGLLVTGKGYPDLATRLLLRSIWCGSRRNHCTELSIYGLMDYDPDGMEIISTYKHGSIALSHEKSGLELPSIQWLGLNSRQIGLLRNVHESRGLLRLTERDRRKATQMLHRKVFTDIETEWRRELQVMLFLNMKAEIQLLESLPGGLAEWLSAHEIC</sequence>
<evidence type="ECO:0000259" key="12">
    <source>
        <dbReference type="Pfam" id="PF21180"/>
    </source>
</evidence>
<evidence type="ECO:0000256" key="10">
    <source>
        <dbReference type="PROSITE-ProRule" id="PRU01385"/>
    </source>
</evidence>
<dbReference type="OrthoDB" id="5377392at2759"/>
<name>A0A0D2ALC7_9PEZI</name>
<dbReference type="GO" id="GO:0046872">
    <property type="term" value="F:metal ion binding"/>
    <property type="evidence" value="ECO:0007669"/>
    <property type="project" value="UniProtKB-KW"/>
</dbReference>
<proteinExistence type="inferred from homology"/>
<gene>
    <name evidence="13" type="ORF">PV09_02175</name>
</gene>
<dbReference type="AlphaFoldDB" id="A0A0D2ALC7"/>
<dbReference type="InterPro" id="IPR036078">
    <property type="entry name" value="Spo11/TopoVI_A_sf"/>
</dbReference>
<keyword evidence="9 10" id="KW-0413">Isomerase</keyword>
<dbReference type="Gene3D" id="1.10.10.10">
    <property type="entry name" value="Winged helix-like DNA-binding domain superfamily/Winged helix DNA-binding domain"/>
    <property type="match status" value="1"/>
</dbReference>
<dbReference type="GO" id="GO:0000228">
    <property type="term" value="C:nuclear chromosome"/>
    <property type="evidence" value="ECO:0007669"/>
    <property type="project" value="TreeGrafter"/>
</dbReference>
<dbReference type="Pfam" id="PF04406">
    <property type="entry name" value="TP6A_N"/>
    <property type="match status" value="1"/>
</dbReference>
<evidence type="ECO:0000256" key="6">
    <source>
        <dbReference type="ARBA" id="ARBA00022842"/>
    </source>
</evidence>
<dbReference type="EMBL" id="KN847533">
    <property type="protein sequence ID" value="KIW07325.1"/>
    <property type="molecule type" value="Genomic_DNA"/>
</dbReference>
<dbReference type="InParanoid" id="A0A0D2ALC7"/>
<comment type="catalytic activity">
    <reaction evidence="1 10">
        <text>ATP-dependent breakage, passage and rejoining of double-stranded DNA.</text>
        <dbReference type="EC" id="5.6.2.2"/>
    </reaction>
</comment>
<dbReference type="GO" id="GO:0003677">
    <property type="term" value="F:DNA binding"/>
    <property type="evidence" value="ECO:0007669"/>
    <property type="project" value="UniProtKB-UniRule"/>
</dbReference>
<dbReference type="Proteomes" id="UP000053259">
    <property type="component" value="Unassembled WGS sequence"/>
</dbReference>
<keyword evidence="7 10" id="KW-0799">Topoisomerase</keyword>
<protein>
    <recommendedName>
        <fullName evidence="4">DNA topoisomerase (ATP-hydrolyzing)</fullName>
        <ecNumber evidence="4">5.6.2.2</ecNumber>
    </recommendedName>
</protein>
<dbReference type="GO" id="GO:0005524">
    <property type="term" value="F:ATP binding"/>
    <property type="evidence" value="ECO:0007669"/>
    <property type="project" value="InterPro"/>
</dbReference>
<dbReference type="STRING" id="253628.A0A0D2ALC7"/>
<dbReference type="PRINTS" id="PR01550">
    <property type="entry name" value="TOP6AFAMILY"/>
</dbReference>
<dbReference type="PANTHER" id="PTHR10848">
    <property type="entry name" value="MEIOTIC RECOMBINATION PROTEIN SPO11"/>
    <property type="match status" value="1"/>
</dbReference>
<feature type="active site" description="O-(5'-phospho-DNA)-tyrosine intermediate" evidence="10">
    <location>
        <position position="182"/>
    </location>
</feature>
<feature type="domain" description="Topoisomerase 6 subunit A/Spo11 TOPRIM" evidence="12">
    <location>
        <begin position="263"/>
        <end position="429"/>
    </location>
</feature>
<evidence type="ECO:0000256" key="9">
    <source>
        <dbReference type="ARBA" id="ARBA00023235"/>
    </source>
</evidence>
<dbReference type="InterPro" id="IPR036388">
    <property type="entry name" value="WH-like_DNA-bd_sf"/>
</dbReference>
<evidence type="ECO:0000256" key="7">
    <source>
        <dbReference type="ARBA" id="ARBA00023029"/>
    </source>
</evidence>
<evidence type="ECO:0000256" key="5">
    <source>
        <dbReference type="ARBA" id="ARBA00022723"/>
    </source>
</evidence>
<evidence type="ECO:0000256" key="3">
    <source>
        <dbReference type="ARBA" id="ARBA00006559"/>
    </source>
</evidence>
<organism evidence="13 14">
    <name type="scientific">Verruconis gallopava</name>
    <dbReference type="NCBI Taxonomy" id="253628"/>
    <lineage>
        <taxon>Eukaryota</taxon>
        <taxon>Fungi</taxon>
        <taxon>Dikarya</taxon>
        <taxon>Ascomycota</taxon>
        <taxon>Pezizomycotina</taxon>
        <taxon>Dothideomycetes</taxon>
        <taxon>Pleosporomycetidae</taxon>
        <taxon>Venturiales</taxon>
        <taxon>Sympoventuriaceae</taxon>
        <taxon>Verruconis</taxon>
    </lineage>
</organism>
<evidence type="ECO:0000256" key="8">
    <source>
        <dbReference type="ARBA" id="ARBA00023125"/>
    </source>
</evidence>
<comment type="similarity">
    <text evidence="3 10">Belongs to the TOP6A family.</text>
</comment>
<dbReference type="Pfam" id="PF21180">
    <property type="entry name" value="TOP6A-Spo11_Toprim"/>
    <property type="match status" value="1"/>
</dbReference>
<evidence type="ECO:0000256" key="2">
    <source>
        <dbReference type="ARBA" id="ARBA00001946"/>
    </source>
</evidence>
<dbReference type="VEuPathDB" id="FungiDB:PV09_02175"/>
<dbReference type="PROSITE" id="PS52041">
    <property type="entry name" value="TOPO_IIB"/>
    <property type="match status" value="1"/>
</dbReference>
<dbReference type="GO" id="GO:0007131">
    <property type="term" value="P:reciprocal meiotic recombination"/>
    <property type="evidence" value="ECO:0007669"/>
    <property type="project" value="TreeGrafter"/>
</dbReference>
<evidence type="ECO:0000259" key="11">
    <source>
        <dbReference type="Pfam" id="PF04406"/>
    </source>
</evidence>
<dbReference type="InterPro" id="IPR002815">
    <property type="entry name" value="Spo11/TopoVI_A"/>
</dbReference>
<dbReference type="CDD" id="cd00223">
    <property type="entry name" value="TOPRIM_TopoIIB_SPO"/>
    <property type="match status" value="1"/>
</dbReference>
<dbReference type="RefSeq" id="XP_016217194.1">
    <property type="nucleotide sequence ID" value="XM_016355178.1"/>
</dbReference>
<dbReference type="PANTHER" id="PTHR10848:SF0">
    <property type="entry name" value="MEIOTIC RECOMBINATION PROTEIN SPO11"/>
    <property type="match status" value="1"/>
</dbReference>